<proteinExistence type="predicted"/>
<feature type="compositionally biased region" description="Low complexity" evidence="1">
    <location>
        <begin position="381"/>
        <end position="411"/>
    </location>
</feature>
<evidence type="ECO:0000256" key="2">
    <source>
        <dbReference type="SAM" id="SignalP"/>
    </source>
</evidence>
<accession>A0A1I8IHA4</accession>
<feature type="compositionally biased region" description="Polar residues" evidence="1">
    <location>
        <begin position="430"/>
        <end position="441"/>
    </location>
</feature>
<feature type="compositionally biased region" description="Basic and acidic residues" evidence="1">
    <location>
        <begin position="447"/>
        <end position="459"/>
    </location>
</feature>
<dbReference type="PANTHER" id="PTHR13491">
    <property type="entry name" value="ZCCHC10 PROTEIN"/>
    <property type="match status" value="1"/>
</dbReference>
<organism evidence="3 4">
    <name type="scientific">Macrostomum lignano</name>
    <dbReference type="NCBI Taxonomy" id="282301"/>
    <lineage>
        <taxon>Eukaryota</taxon>
        <taxon>Metazoa</taxon>
        <taxon>Spiralia</taxon>
        <taxon>Lophotrochozoa</taxon>
        <taxon>Platyhelminthes</taxon>
        <taxon>Rhabditophora</taxon>
        <taxon>Macrostomorpha</taxon>
        <taxon>Macrostomida</taxon>
        <taxon>Macrostomidae</taxon>
        <taxon>Macrostomum</taxon>
    </lineage>
</organism>
<feature type="region of interest" description="Disordered" evidence="1">
    <location>
        <begin position="630"/>
        <end position="651"/>
    </location>
</feature>
<feature type="compositionally biased region" description="Gly residues" evidence="1">
    <location>
        <begin position="210"/>
        <end position="223"/>
    </location>
</feature>
<protein>
    <submittedName>
        <fullName evidence="4">Fungal_trans domain-containing protein</fullName>
    </submittedName>
</protein>
<dbReference type="Proteomes" id="UP000095280">
    <property type="component" value="Unplaced"/>
</dbReference>
<feature type="region of interest" description="Disordered" evidence="1">
    <location>
        <begin position="1034"/>
        <end position="1064"/>
    </location>
</feature>
<feature type="signal peptide" evidence="2">
    <location>
        <begin position="1"/>
        <end position="24"/>
    </location>
</feature>
<sequence length="1422" mass="154912">GKKSNPSNQCFFIAFLISINRCRCASVVNCFRGARNAPPPPLGPVSAAKPGTSMPYTEEPRCLASWQAWCATASTKSSASSSSRSDTSSSSSSVGSSCLARSASWRGSTCLRVGVGVNVSGGQAGRRSGSGGRSGGRGNDGGARRRGCNICSNSLRLRYGQLTGCSQMGLLLLLLLHLGGADLRHVVPVNDLGAVARAACRSQHSHGRGTDGGGGRSGGVGGNGGAGGSSGALDFFGVSDCLEATAAAAAAAEAAAAAPLLSPLLRRLRESSRETATLPPLCRIALVSSEHKLSAYNGRAGVAVAQPGAQVNGGQAVAINSAGSGGGGEPGRPKADPKTVGLIVAHAWTRVSRPARVARHCADSGEFCSVNSSTARRRRLSPSASASASSSIKSAGDSRSSACSEVSPSIIDSEESSPQLYPMQPDAAESQPSANACNSSGMRRCRTALERSRANERARSAGSASGATVRQTKLRSRSALVQPAELPGLTPSGRTASNTSLNTALPTQRLVSSWAGVRSSISSDWRVALETVGPVVRNQAERAAAVTATIVGCRSNLSIRVRVGEDDAVSSGNDTGARLSSAWYNRKQPLVTAARRFCQTFFTLLPDRFNRNACTKAALTSRSDASMFRSSSRSLTSDRRSPSCSHRAASRDSARPRISQCSCCSTRRLSLKYLISRTIKMSAMRHLPDPPEYLDPLSDLDGSHYYAVPKFFSYNHPNTRWLMSMLVHNRIEGIIRKMELTPALFNNAYYQLADDPRLYHGPHSNQPPVFHKQAVLYFTTLAAAIYLCEDEHCVDSLLNYRDTYKEPMYSANSVQYATHVQSPQTGDLHAFPVYVIMLRCCKFNCALALLRHGWAATQPLAMPLRRLRERRILRVADWLDYALLLLTERPTYPLPALAAAMARDPMLWPRGRLPISQLLSGNVPGEDAAQHRELILDADDLILVPENRQQQPTILGARTLAELVKDYGRYQRAKQLCLEARAQLRRGRAQGIEPEHLLAQSLDYSAAYRRPVPRPVESPILEFALGNTEAKGSCCNTGSNNSARKSSSLTAADEEQSGNYASDPVRILHHALERDRQGKSGRQCSEAADVYIKRGYFMTEQPLATESPQLRDARNAVVLLMNLAHRELDLMDQCKSPSRRGAYQRNAAKLLQMSTMILLHSKEFATFARNEARPTYQLVREIDFPFTTGLIERLPDIRLSVAREFNVDPVESSRYLTVDQMQDLLYAAEKGSSPTAAALRLKLRLGQPPRFSQGQLVQSEQVTDGDSDTEDRVKTRKEKKRTRCGRNRNYYSPSFSDNSNWILTPMRSPRISFVRVVNRKTTARRQQQLTGVKPNSTGEPVDTAKQSNNETNEPALLQDEQPMTQLETIDQANSSDPMPADCSDDLAKDQLAEKKPSRPHRLRWLTRFGQRVRRCLQRLWPH</sequence>
<dbReference type="PANTHER" id="PTHR13491:SF0">
    <property type="entry name" value="ZINC FINGER CCHC DOMAIN-CONTAINING PROTEIN 10"/>
    <property type="match status" value="1"/>
</dbReference>
<dbReference type="InterPro" id="IPR039715">
    <property type="entry name" value="ZCCHC10"/>
</dbReference>
<feature type="compositionally biased region" description="Basic and acidic residues" evidence="1">
    <location>
        <begin position="1385"/>
        <end position="1396"/>
    </location>
</feature>
<feature type="region of interest" description="Disordered" evidence="1">
    <location>
        <begin position="372"/>
        <end position="501"/>
    </location>
</feature>
<keyword evidence="3" id="KW-1185">Reference proteome</keyword>
<feature type="compositionally biased region" description="Polar residues" evidence="1">
    <location>
        <begin position="1250"/>
        <end position="1262"/>
    </location>
</feature>
<feature type="compositionally biased region" description="Polar residues" evidence="1">
    <location>
        <begin position="1034"/>
        <end position="1050"/>
    </location>
</feature>
<name>A0A1I8IHA4_9PLAT</name>
<evidence type="ECO:0000313" key="3">
    <source>
        <dbReference type="Proteomes" id="UP000095280"/>
    </source>
</evidence>
<dbReference type="WBParaSite" id="maker-uti_cns_0012781-snap-gene-0.2-mRNA-1">
    <property type="protein sequence ID" value="maker-uti_cns_0012781-snap-gene-0.2-mRNA-1"/>
    <property type="gene ID" value="maker-uti_cns_0012781-snap-gene-0.2"/>
</dbReference>
<evidence type="ECO:0000313" key="4">
    <source>
        <dbReference type="WBParaSite" id="maker-uti_cns_0012781-snap-gene-0.2-mRNA-1"/>
    </source>
</evidence>
<feature type="compositionally biased region" description="Polar residues" evidence="1">
    <location>
        <begin position="492"/>
        <end position="501"/>
    </location>
</feature>
<feature type="region of interest" description="Disordered" evidence="1">
    <location>
        <begin position="1371"/>
        <end position="1397"/>
    </location>
</feature>
<evidence type="ECO:0000256" key="1">
    <source>
        <dbReference type="SAM" id="MobiDB-lite"/>
    </source>
</evidence>
<feature type="compositionally biased region" description="Basic residues" evidence="1">
    <location>
        <begin position="1274"/>
        <end position="1286"/>
    </location>
</feature>
<feature type="region of interest" description="Disordered" evidence="1">
    <location>
        <begin position="121"/>
        <end position="142"/>
    </location>
</feature>
<feature type="chain" id="PRO_5009320950" evidence="2">
    <location>
        <begin position="25"/>
        <end position="1422"/>
    </location>
</feature>
<reference evidence="4" key="1">
    <citation type="submission" date="2016-11" db="UniProtKB">
        <authorList>
            <consortium name="WormBaseParasite"/>
        </authorList>
    </citation>
    <scope>IDENTIFICATION</scope>
</reference>
<feature type="region of interest" description="Disordered" evidence="1">
    <location>
        <begin position="203"/>
        <end position="223"/>
    </location>
</feature>
<feature type="region of interest" description="Disordered" evidence="1">
    <location>
        <begin position="77"/>
        <end position="96"/>
    </location>
</feature>
<feature type="region of interest" description="Disordered" evidence="1">
    <location>
        <begin position="1324"/>
        <end position="1348"/>
    </location>
</feature>
<feature type="region of interest" description="Disordered" evidence="1">
    <location>
        <begin position="1250"/>
        <end position="1297"/>
    </location>
</feature>
<feature type="compositionally biased region" description="Gly residues" evidence="1">
    <location>
        <begin position="122"/>
        <end position="141"/>
    </location>
</feature>
<keyword evidence="2" id="KW-0732">Signal</keyword>